<dbReference type="EC" id="3.1.11.6" evidence="1"/>
<name>A0ACD1A8Q0_9FIRM</name>
<sequence length="67" mass="7794">MAKQEKKMSFEEALAGLERSAEVLKKDGTTLEEAMQCFEKGVEYYKYCNEILSDAKQKIEFYDKKEA</sequence>
<keyword evidence="2" id="KW-1185">Reference proteome</keyword>
<organism evidence="1 2">
    <name type="scientific">Anoxybacterium hadale</name>
    <dbReference type="NCBI Taxonomy" id="3408580"/>
    <lineage>
        <taxon>Bacteria</taxon>
        <taxon>Bacillati</taxon>
        <taxon>Bacillota</taxon>
        <taxon>Clostridia</taxon>
        <taxon>Peptostreptococcales</taxon>
        <taxon>Anaerovoracaceae</taxon>
        <taxon>Anoxybacterium</taxon>
    </lineage>
</organism>
<protein>
    <submittedName>
        <fullName evidence="1">Exodeoxyribonuclease VII small subunit</fullName>
        <ecNumber evidence="1">3.1.11.6</ecNumber>
    </submittedName>
</protein>
<dbReference type="Proteomes" id="UP000594014">
    <property type="component" value="Chromosome"/>
</dbReference>
<accession>A0ACD1A8Q0</accession>
<dbReference type="EMBL" id="CP042469">
    <property type="protein sequence ID" value="QOX62746.1"/>
    <property type="molecule type" value="Genomic_DNA"/>
</dbReference>
<keyword evidence="1" id="KW-0378">Hydrolase</keyword>
<reference evidence="1" key="1">
    <citation type="submission" date="2019-08" db="EMBL/GenBank/DDBJ databases">
        <title>Genome sequence of Clostridiales bacterium MT110.</title>
        <authorList>
            <person name="Cao J."/>
        </authorList>
    </citation>
    <scope>NUCLEOTIDE SEQUENCE</scope>
    <source>
        <strain evidence="1">MT110</strain>
    </source>
</reference>
<evidence type="ECO:0000313" key="2">
    <source>
        <dbReference type="Proteomes" id="UP000594014"/>
    </source>
</evidence>
<evidence type="ECO:0000313" key="1">
    <source>
        <dbReference type="EMBL" id="QOX62746.1"/>
    </source>
</evidence>
<proteinExistence type="predicted"/>
<gene>
    <name evidence="1" type="primary">xseB</name>
    <name evidence="1" type="ORF">FRZ06_04985</name>
</gene>